<dbReference type="InterPro" id="IPR029062">
    <property type="entry name" value="Class_I_gatase-like"/>
</dbReference>
<dbReference type="PANTHER" id="PTHR43235:SF1">
    <property type="entry name" value="GLUTAMINE AMIDOTRANSFERASE PB2B2.05-RELATED"/>
    <property type="match status" value="1"/>
</dbReference>
<dbReference type="InterPro" id="IPR044668">
    <property type="entry name" value="PuuD-like"/>
</dbReference>
<dbReference type="Gene3D" id="3.40.50.880">
    <property type="match status" value="1"/>
</dbReference>
<reference evidence="1" key="2">
    <citation type="submission" date="2022-09" db="EMBL/GenBank/DDBJ databases">
        <title>Biosynthetic gene clusters of Dactylosporangioum fulvum.</title>
        <authorList>
            <person name="Caradec T."/>
        </authorList>
    </citation>
    <scope>NUCLEOTIDE SEQUENCE</scope>
    <source>
        <strain evidence="1">NRRL B-16292</strain>
    </source>
</reference>
<proteinExistence type="predicted"/>
<dbReference type="Proteomes" id="UP001059617">
    <property type="component" value="Chromosome"/>
</dbReference>
<dbReference type="PROSITE" id="PS51273">
    <property type="entry name" value="GATASE_TYPE_1"/>
    <property type="match status" value="1"/>
</dbReference>
<dbReference type="GO" id="GO:0016787">
    <property type="term" value="F:hydrolase activity"/>
    <property type="evidence" value="ECO:0007669"/>
    <property type="project" value="UniProtKB-KW"/>
</dbReference>
<gene>
    <name evidence="1" type="ORF">Dfulv_27885</name>
</gene>
<dbReference type="Pfam" id="PF07722">
    <property type="entry name" value="Peptidase_C26"/>
    <property type="match status" value="1"/>
</dbReference>
<dbReference type="InterPro" id="IPR011697">
    <property type="entry name" value="Peptidase_C26"/>
</dbReference>
<organism evidence="1 2">
    <name type="scientific">Dactylosporangium fulvum</name>
    <dbReference type="NCBI Taxonomy" id="53359"/>
    <lineage>
        <taxon>Bacteria</taxon>
        <taxon>Bacillati</taxon>
        <taxon>Actinomycetota</taxon>
        <taxon>Actinomycetes</taxon>
        <taxon>Micromonosporales</taxon>
        <taxon>Micromonosporaceae</taxon>
        <taxon>Dactylosporangium</taxon>
    </lineage>
</organism>
<accession>A0ABY5VPA9</accession>
<protein>
    <submittedName>
        <fullName evidence="1">Gamma-glutamyl-gamma-aminobutyrate hydrolase family protein</fullName>
    </submittedName>
</protein>
<dbReference type="CDD" id="cd01745">
    <property type="entry name" value="GATase1_2"/>
    <property type="match status" value="1"/>
</dbReference>
<dbReference type="RefSeq" id="WP_259856455.1">
    <property type="nucleotide sequence ID" value="NZ_BAAAST010000062.1"/>
</dbReference>
<evidence type="ECO:0000313" key="2">
    <source>
        <dbReference type="Proteomes" id="UP001059617"/>
    </source>
</evidence>
<name>A0ABY5VPA9_9ACTN</name>
<dbReference type="SUPFAM" id="SSF52317">
    <property type="entry name" value="Class I glutamine amidotransferase-like"/>
    <property type="match status" value="1"/>
</dbReference>
<sequence>MNPPVIGICAAYERAAWAFWDQPAAIVAGTYVDKVRAAGGVPVALIPDPRVADDPGLLLGRVDGLLLVGGADIDPPAYGARRSPRTEATVPLRDRSEIALASAALAADLPVLGICRGLQILNVATGGTLHQHLPDEGFAEHRAAPGRLDGPAMHPVATAPGSLAEALAGPGVQSVNSHHHQGIARIGTGAVVTAWSLPDKLPEALEWPAHRYALGVQWHPEAVCLAHTFAGLVRAAAGTGPAAGARTDQERLLGTEA</sequence>
<dbReference type="PANTHER" id="PTHR43235">
    <property type="entry name" value="GLUTAMINE AMIDOTRANSFERASE PB2B2.05-RELATED"/>
    <property type="match status" value="1"/>
</dbReference>
<reference evidence="1" key="1">
    <citation type="submission" date="2021-04" db="EMBL/GenBank/DDBJ databases">
        <authorList>
            <person name="Hartkoorn R.C."/>
            <person name="Beaudoing E."/>
            <person name="Hot D."/>
        </authorList>
    </citation>
    <scope>NUCLEOTIDE SEQUENCE</scope>
    <source>
        <strain evidence="1">NRRL B-16292</strain>
    </source>
</reference>
<keyword evidence="2" id="KW-1185">Reference proteome</keyword>
<dbReference type="EMBL" id="CP073720">
    <property type="protein sequence ID" value="UWP78987.1"/>
    <property type="molecule type" value="Genomic_DNA"/>
</dbReference>
<evidence type="ECO:0000313" key="1">
    <source>
        <dbReference type="EMBL" id="UWP78987.1"/>
    </source>
</evidence>
<keyword evidence="1" id="KW-0378">Hydrolase</keyword>